<evidence type="ECO:0000256" key="10">
    <source>
        <dbReference type="ARBA" id="ARBA00049959"/>
    </source>
</evidence>
<reference evidence="13 14" key="1">
    <citation type="submission" date="2024-02" db="EMBL/GenBank/DDBJ databases">
        <title>Chromosome-scale genome assembly of the rough periwinkle Littorina saxatilis.</title>
        <authorList>
            <person name="De Jode A."/>
            <person name="Faria R."/>
            <person name="Formenti G."/>
            <person name="Sims Y."/>
            <person name="Smith T.P."/>
            <person name="Tracey A."/>
            <person name="Wood J.M.D."/>
            <person name="Zagrodzka Z.B."/>
            <person name="Johannesson K."/>
            <person name="Butlin R.K."/>
            <person name="Leder E.H."/>
        </authorList>
    </citation>
    <scope>NUCLEOTIDE SEQUENCE [LARGE SCALE GENOMIC DNA]</scope>
    <source>
        <strain evidence="13">Snail1</strain>
        <tissue evidence="13">Muscle</tissue>
    </source>
</reference>
<sequence>MSQASSSNVSLQDPPVIPLDSPGSSVSTRLQEEYDELLKYAVVVPEYNPREVRGKLSDTRGIFNSRDEDIITVGASQSQQAAMDRAQRRESLEEEGEKTSISRPNNSAEQLPDFGQSSIDSQVRTSDTSADDHGRGGSFMRSMFPDARGWERDTRETVHLTTIDPDLGKMETLMDQWSLDLKRNVLSEFSQAKTVIEQRCRTELLKETNRHAKEKEALIKELDGMKEFLHTYQKTMERKDVIISNLTTAVFRQRDKTLLTRNFSNWRIQHNDAKRAQFAQQLAKLHHERTLSRRVLSAWFSLIHGKWRNRAEKACQGKAQEVCMQLTADYEAKIGQLNAELEAMRVEIRHLQGQREKYEGAMKKAFMRGVCALNMEAMTIFHEKSSDEGIERDPRMPDYGSGNEEFSNNFGSYAPEKAPAAYKSIPQEGACDSDTADDTSPRIVTSVGTRPHTTSTGPRPTSAKQMSTATTTTTTGSHKPRVSFKMPGKSSGSGGRSKSPIVRHGPVPSVVVERHQPVNKQTIGKATAVHNQRPPDERNFRRLAGQDGLGGARHVQSVRMVD</sequence>
<dbReference type="Proteomes" id="UP001374579">
    <property type="component" value="Unassembled WGS sequence"/>
</dbReference>
<dbReference type="EMBL" id="JBAMIC010000014">
    <property type="protein sequence ID" value="KAK7095990.1"/>
    <property type="molecule type" value="Genomic_DNA"/>
</dbReference>
<keyword evidence="5" id="KW-0677">Repeat</keyword>
<evidence type="ECO:0000256" key="7">
    <source>
        <dbReference type="ARBA" id="ARBA00023212"/>
    </source>
</evidence>
<comment type="similarity">
    <text evidence="2">Belongs to the POC5 family.</text>
</comment>
<dbReference type="AlphaFoldDB" id="A0AAN9G6U1"/>
<organism evidence="13 14">
    <name type="scientific">Littorina saxatilis</name>
    <dbReference type="NCBI Taxonomy" id="31220"/>
    <lineage>
        <taxon>Eukaryota</taxon>
        <taxon>Metazoa</taxon>
        <taxon>Spiralia</taxon>
        <taxon>Lophotrochozoa</taxon>
        <taxon>Mollusca</taxon>
        <taxon>Gastropoda</taxon>
        <taxon>Caenogastropoda</taxon>
        <taxon>Littorinimorpha</taxon>
        <taxon>Littorinoidea</taxon>
        <taxon>Littorinidae</taxon>
        <taxon>Littorina</taxon>
    </lineage>
</organism>
<name>A0AAN9G6U1_9CAEN</name>
<comment type="subcellular location">
    <subcellularLocation>
        <location evidence="1">Cytoplasm</location>
        <location evidence="1">Cytoskeleton</location>
        <location evidence="1">Microtubule organizing center</location>
        <location evidence="1">Centrosome</location>
        <location evidence="1">Centriole</location>
    </subcellularLocation>
</comment>
<feature type="region of interest" description="Disordered" evidence="12">
    <location>
        <begin position="73"/>
        <end position="143"/>
    </location>
</feature>
<feature type="coiled-coil region" evidence="11">
    <location>
        <begin position="327"/>
        <end position="361"/>
    </location>
</feature>
<keyword evidence="6 11" id="KW-0175">Coiled coil</keyword>
<keyword evidence="8" id="KW-0131">Cell cycle</keyword>
<evidence type="ECO:0000256" key="9">
    <source>
        <dbReference type="ARBA" id="ARBA00031694"/>
    </source>
</evidence>
<evidence type="ECO:0000256" key="12">
    <source>
        <dbReference type="SAM" id="MobiDB-lite"/>
    </source>
</evidence>
<keyword evidence="4" id="KW-0963">Cytoplasm</keyword>
<gene>
    <name evidence="13" type="ORF">V1264_005338</name>
</gene>
<feature type="compositionally biased region" description="Polar residues" evidence="12">
    <location>
        <begin position="99"/>
        <end position="128"/>
    </location>
</feature>
<keyword evidence="14" id="KW-1185">Reference proteome</keyword>
<dbReference type="GO" id="GO:0005814">
    <property type="term" value="C:centriole"/>
    <property type="evidence" value="ECO:0007669"/>
    <property type="project" value="UniProtKB-SubCell"/>
</dbReference>
<dbReference type="PANTHER" id="PTHR28618:SF1">
    <property type="entry name" value="CENTROSOMAL PROTEIN POC5"/>
    <property type="match status" value="1"/>
</dbReference>
<dbReference type="PANTHER" id="PTHR28618">
    <property type="entry name" value="CENTROSOMAL PROTEIN POC5"/>
    <property type="match status" value="1"/>
</dbReference>
<evidence type="ECO:0000256" key="3">
    <source>
        <dbReference type="ARBA" id="ARBA00014910"/>
    </source>
</evidence>
<protein>
    <recommendedName>
        <fullName evidence="3">Centrosomal protein POC5</fullName>
    </recommendedName>
    <alternativeName>
        <fullName evidence="9">Protein of centriole 5</fullName>
    </alternativeName>
</protein>
<evidence type="ECO:0000256" key="4">
    <source>
        <dbReference type="ARBA" id="ARBA00022490"/>
    </source>
</evidence>
<feature type="region of interest" description="Disordered" evidence="12">
    <location>
        <begin position="426"/>
        <end position="562"/>
    </location>
</feature>
<evidence type="ECO:0000256" key="11">
    <source>
        <dbReference type="SAM" id="Coils"/>
    </source>
</evidence>
<evidence type="ECO:0000313" key="13">
    <source>
        <dbReference type="EMBL" id="KAK7095990.1"/>
    </source>
</evidence>
<evidence type="ECO:0000313" key="14">
    <source>
        <dbReference type="Proteomes" id="UP001374579"/>
    </source>
</evidence>
<feature type="compositionally biased region" description="Polar residues" evidence="12">
    <location>
        <begin position="1"/>
        <end position="11"/>
    </location>
</feature>
<comment type="caution">
    <text evidence="13">The sequence shown here is derived from an EMBL/GenBank/DDBJ whole genome shotgun (WGS) entry which is preliminary data.</text>
</comment>
<keyword evidence="7" id="KW-0206">Cytoskeleton</keyword>
<feature type="region of interest" description="Disordered" evidence="12">
    <location>
        <begin position="1"/>
        <end position="27"/>
    </location>
</feature>
<evidence type="ECO:0000256" key="2">
    <source>
        <dbReference type="ARBA" id="ARBA00010411"/>
    </source>
</evidence>
<accession>A0AAN9G6U1</accession>
<comment type="function">
    <text evidence="10">Essential for the assembly of the distal half of centrioles, required for centriole elongation. Acts as a negative regulator of centriole elongation.</text>
</comment>
<evidence type="ECO:0000256" key="8">
    <source>
        <dbReference type="ARBA" id="ARBA00023306"/>
    </source>
</evidence>
<proteinExistence type="inferred from homology"/>
<evidence type="ECO:0000256" key="6">
    <source>
        <dbReference type="ARBA" id="ARBA00023054"/>
    </source>
</evidence>
<evidence type="ECO:0000256" key="5">
    <source>
        <dbReference type="ARBA" id="ARBA00022737"/>
    </source>
</evidence>
<dbReference type="InterPro" id="IPR033351">
    <property type="entry name" value="POC5"/>
</dbReference>
<evidence type="ECO:0000256" key="1">
    <source>
        <dbReference type="ARBA" id="ARBA00004114"/>
    </source>
</evidence>
<feature type="compositionally biased region" description="Polar residues" evidence="12">
    <location>
        <begin position="442"/>
        <end position="467"/>
    </location>
</feature>